<dbReference type="Pfam" id="PF00646">
    <property type="entry name" value="F-box"/>
    <property type="match status" value="1"/>
</dbReference>
<accession>A0A481ZHK3</accession>
<dbReference type="Gene3D" id="1.20.1280.50">
    <property type="match status" value="1"/>
</dbReference>
<feature type="domain" description="F-box" evidence="1">
    <location>
        <begin position="27"/>
        <end position="73"/>
    </location>
</feature>
<gene>
    <name evidence="2" type="ORF">LCPAC406_00150</name>
</gene>
<dbReference type="EMBL" id="MK500604">
    <property type="protein sequence ID" value="QBK93701.1"/>
    <property type="molecule type" value="Genomic_DNA"/>
</dbReference>
<dbReference type="InterPro" id="IPR036047">
    <property type="entry name" value="F-box-like_dom_sf"/>
</dbReference>
<name>A0A481ZHK3_9VIRU</name>
<evidence type="ECO:0000313" key="2">
    <source>
        <dbReference type="EMBL" id="QBK93701.1"/>
    </source>
</evidence>
<proteinExistence type="predicted"/>
<protein>
    <submittedName>
        <fullName evidence="2">F-box family protein</fullName>
    </submittedName>
</protein>
<dbReference type="PROSITE" id="PS50181">
    <property type="entry name" value="FBOX"/>
    <property type="match status" value="1"/>
</dbReference>
<reference evidence="2" key="1">
    <citation type="journal article" date="2019" name="MBio">
        <title>Virus Genomes from Deep Sea Sediments Expand the Ocean Megavirome and Support Independent Origins of Viral Gigantism.</title>
        <authorList>
            <person name="Backstrom D."/>
            <person name="Yutin N."/>
            <person name="Jorgensen S.L."/>
            <person name="Dharamshi J."/>
            <person name="Homa F."/>
            <person name="Zaremba-Niedwiedzka K."/>
            <person name="Spang A."/>
            <person name="Wolf Y.I."/>
            <person name="Koonin E.V."/>
            <person name="Ettema T.J."/>
        </authorList>
    </citation>
    <scope>NUCLEOTIDE SEQUENCE</scope>
</reference>
<organism evidence="2">
    <name type="scientific">Pithovirus LCPAC406</name>
    <dbReference type="NCBI Taxonomy" id="2506599"/>
    <lineage>
        <taxon>Viruses</taxon>
        <taxon>Pithoviruses</taxon>
    </lineage>
</organism>
<dbReference type="SUPFAM" id="SSF81383">
    <property type="entry name" value="F-box domain"/>
    <property type="match status" value="1"/>
</dbReference>
<evidence type="ECO:0000259" key="1">
    <source>
        <dbReference type="PROSITE" id="PS50181"/>
    </source>
</evidence>
<sequence length="252" mass="29293">MISVLNINTTVKMASVNEILIRLNLSKRDLNNVSLSQLRTIFQDLTVKEISKLCVISKRFNSICKDESFWRNKVSDDYGIHKKYGNTWRQTAIVMNKVDMINLNNVWIGGRTYKEILDDTLLNGAHFILDLQNSYLLPLANNSANDTNELQYHTRNDDTELQDFANEVLHRDYTDDELNDIYYIRNREINVIYATVLTYKGEGLYLPGDTIENTTTGTALPSYEFIREMIDPMFYMMQFSSFSIDRLAEVSY</sequence>
<dbReference type="InterPro" id="IPR001810">
    <property type="entry name" value="F-box_dom"/>
</dbReference>